<dbReference type="CDD" id="cd06782">
    <property type="entry name" value="cpPDZ_CPP-like"/>
    <property type="match status" value="1"/>
</dbReference>
<dbReference type="InterPro" id="IPR055210">
    <property type="entry name" value="CtpA/B_N"/>
</dbReference>
<dbReference type="SMART" id="SM00228">
    <property type="entry name" value="PDZ"/>
    <property type="match status" value="1"/>
</dbReference>
<dbReference type="Pfam" id="PF22694">
    <property type="entry name" value="CtpB_N-like"/>
    <property type="match status" value="1"/>
</dbReference>
<organism evidence="9 10">
    <name type="scientific">Dongia soli</name>
    <dbReference type="NCBI Taxonomy" id="600628"/>
    <lineage>
        <taxon>Bacteria</taxon>
        <taxon>Pseudomonadati</taxon>
        <taxon>Pseudomonadota</taxon>
        <taxon>Alphaproteobacteria</taxon>
        <taxon>Rhodospirillales</taxon>
        <taxon>Dongiaceae</taxon>
        <taxon>Dongia</taxon>
    </lineage>
</organism>
<dbReference type="InterPro" id="IPR036034">
    <property type="entry name" value="PDZ_sf"/>
</dbReference>
<evidence type="ECO:0000256" key="2">
    <source>
        <dbReference type="ARBA" id="ARBA00022670"/>
    </source>
</evidence>
<dbReference type="RefSeq" id="WP_320506574.1">
    <property type="nucleotide sequence ID" value="NZ_JAXCLW010000001.1"/>
</dbReference>
<evidence type="ECO:0000256" key="4">
    <source>
        <dbReference type="ARBA" id="ARBA00022825"/>
    </source>
</evidence>
<dbReference type="SMART" id="SM00245">
    <property type="entry name" value="TSPc"/>
    <property type="match status" value="1"/>
</dbReference>
<feature type="compositionally biased region" description="Polar residues" evidence="6">
    <location>
        <begin position="405"/>
        <end position="414"/>
    </location>
</feature>
<evidence type="ECO:0000256" key="3">
    <source>
        <dbReference type="ARBA" id="ARBA00022801"/>
    </source>
</evidence>
<keyword evidence="10" id="KW-1185">Reference proteome</keyword>
<dbReference type="InterPro" id="IPR004447">
    <property type="entry name" value="Peptidase_S41A"/>
</dbReference>
<keyword evidence="7" id="KW-0732">Signal</keyword>
<feature type="chain" id="PRO_5045097063" evidence="7">
    <location>
        <begin position="23"/>
        <end position="472"/>
    </location>
</feature>
<sequence>MFRSTLLAATALSVGIALGTFALRPHLVSADSKQSDTYEQLNLFGEVFEKVRTGYVEPVSDDKLIESAVNGMLSSLDPHSSYLNAKDFADMQVQTKGEFGGLGIEVTMQDGLVKVVSPMDGTPAAEAGIQAGDLISGIDGDPVMGMSLNDAVEKMRGEIGSSIKLMIVRGNKDPFEVTLKRAVITVKSVRWELEEGNIGYVRISSFSEKTDSGLRDAIAKLKDASKGKLAGLVLDLRNNPGGLLDQAIAVSDDFLGKGEIVSTRGRNPDEAQRWNAEAGDLTDGKPIVVLINGGSASASEIVSGALQDHHRAILLGTRSFGKGSVQSVIPIPNHGAIRLTTARYYTPSGRSIQAKGIDPDIVVEQAKIEQISEDNSRHEADLKGALTNKGGTAPDSGEDAVPNKPENNAAQPESKTPGKSDSKTSQKDQSKEKPVIGSEKERITQPELDYQLGRALDLLRGLALVSNQSSSN</sequence>
<dbReference type="EMBL" id="JAXCLW010000001">
    <property type="protein sequence ID" value="MDY0881514.1"/>
    <property type="molecule type" value="Genomic_DNA"/>
</dbReference>
<evidence type="ECO:0000256" key="7">
    <source>
        <dbReference type="SAM" id="SignalP"/>
    </source>
</evidence>
<dbReference type="Pfam" id="PF03572">
    <property type="entry name" value="Peptidase_S41"/>
    <property type="match status" value="1"/>
</dbReference>
<comment type="caution">
    <text evidence="9">The sequence shown here is derived from an EMBL/GenBank/DDBJ whole genome shotgun (WGS) entry which is preliminary data.</text>
</comment>
<dbReference type="SUPFAM" id="SSF52096">
    <property type="entry name" value="ClpP/crotonase"/>
    <property type="match status" value="1"/>
</dbReference>
<evidence type="ECO:0000313" key="10">
    <source>
        <dbReference type="Proteomes" id="UP001279642"/>
    </source>
</evidence>
<evidence type="ECO:0000256" key="1">
    <source>
        <dbReference type="ARBA" id="ARBA00009179"/>
    </source>
</evidence>
<dbReference type="PANTHER" id="PTHR32060:SF30">
    <property type="entry name" value="CARBOXY-TERMINAL PROCESSING PROTEASE CTPA"/>
    <property type="match status" value="1"/>
</dbReference>
<feature type="region of interest" description="Disordered" evidence="6">
    <location>
        <begin position="385"/>
        <end position="446"/>
    </location>
</feature>
<dbReference type="InterPro" id="IPR029045">
    <property type="entry name" value="ClpP/crotonase-like_dom_sf"/>
</dbReference>
<reference evidence="9 10" key="1">
    <citation type="journal article" date="2016" name="Antonie Van Leeuwenhoek">
        <title>Dongia soli sp. nov., isolated from soil from Dokdo, Korea.</title>
        <authorList>
            <person name="Kim D.U."/>
            <person name="Lee H."/>
            <person name="Kim H."/>
            <person name="Kim S.G."/>
            <person name="Ka J.O."/>
        </authorList>
    </citation>
    <scope>NUCLEOTIDE SEQUENCE [LARGE SCALE GENOMIC DNA]</scope>
    <source>
        <strain evidence="9 10">D78</strain>
    </source>
</reference>
<feature type="compositionally biased region" description="Basic and acidic residues" evidence="6">
    <location>
        <begin position="416"/>
        <end position="444"/>
    </location>
</feature>
<dbReference type="InterPro" id="IPR005151">
    <property type="entry name" value="Tail-specific_protease"/>
</dbReference>
<evidence type="ECO:0000259" key="8">
    <source>
        <dbReference type="PROSITE" id="PS50106"/>
    </source>
</evidence>
<feature type="domain" description="PDZ" evidence="8">
    <location>
        <begin position="88"/>
        <end position="156"/>
    </location>
</feature>
<proteinExistence type="inferred from homology"/>
<keyword evidence="2 5" id="KW-0645">Protease</keyword>
<dbReference type="SUPFAM" id="SSF50156">
    <property type="entry name" value="PDZ domain-like"/>
    <property type="match status" value="1"/>
</dbReference>
<dbReference type="Gene3D" id="3.30.750.44">
    <property type="match status" value="1"/>
</dbReference>
<accession>A0ABU5E719</accession>
<dbReference type="NCBIfam" id="TIGR00225">
    <property type="entry name" value="prc"/>
    <property type="match status" value="1"/>
</dbReference>
<gene>
    <name evidence="9" type="ORF">SMD27_01530</name>
</gene>
<dbReference type="PANTHER" id="PTHR32060">
    <property type="entry name" value="TAIL-SPECIFIC PROTEASE"/>
    <property type="match status" value="1"/>
</dbReference>
<dbReference type="Gene3D" id="3.90.226.10">
    <property type="entry name" value="2-enoyl-CoA Hydratase, Chain A, domain 1"/>
    <property type="match status" value="1"/>
</dbReference>
<evidence type="ECO:0000256" key="6">
    <source>
        <dbReference type="SAM" id="MobiDB-lite"/>
    </source>
</evidence>
<feature type="signal peptide" evidence="7">
    <location>
        <begin position="1"/>
        <end position="22"/>
    </location>
</feature>
<dbReference type="InterPro" id="IPR041489">
    <property type="entry name" value="PDZ_6"/>
</dbReference>
<evidence type="ECO:0000256" key="5">
    <source>
        <dbReference type="RuleBase" id="RU004404"/>
    </source>
</evidence>
<dbReference type="Pfam" id="PF17820">
    <property type="entry name" value="PDZ_6"/>
    <property type="match status" value="1"/>
</dbReference>
<dbReference type="PROSITE" id="PS50106">
    <property type="entry name" value="PDZ"/>
    <property type="match status" value="1"/>
</dbReference>
<keyword evidence="4 5" id="KW-0720">Serine protease</keyword>
<comment type="similarity">
    <text evidence="1 5">Belongs to the peptidase S41A family.</text>
</comment>
<protein>
    <submittedName>
        <fullName evidence="9">S41 family peptidase</fullName>
    </submittedName>
</protein>
<name>A0ABU5E719_9PROT</name>
<keyword evidence="3 5" id="KW-0378">Hydrolase</keyword>
<dbReference type="CDD" id="cd07560">
    <property type="entry name" value="Peptidase_S41_CPP"/>
    <property type="match status" value="1"/>
</dbReference>
<dbReference type="Gene3D" id="2.30.42.10">
    <property type="match status" value="1"/>
</dbReference>
<dbReference type="InterPro" id="IPR001478">
    <property type="entry name" value="PDZ"/>
</dbReference>
<dbReference type="Proteomes" id="UP001279642">
    <property type="component" value="Unassembled WGS sequence"/>
</dbReference>
<evidence type="ECO:0000313" key="9">
    <source>
        <dbReference type="EMBL" id="MDY0881514.1"/>
    </source>
</evidence>